<evidence type="ECO:0000256" key="1">
    <source>
        <dbReference type="SAM" id="MobiDB-lite"/>
    </source>
</evidence>
<comment type="caution">
    <text evidence="2">The sequence shown here is derived from an EMBL/GenBank/DDBJ whole genome shotgun (WGS) entry which is preliminary data.</text>
</comment>
<name>A0A0G2IZV6_9EURO</name>
<dbReference type="Proteomes" id="UP000034164">
    <property type="component" value="Unassembled WGS sequence"/>
</dbReference>
<reference evidence="3" key="1">
    <citation type="journal article" date="2015" name="PLoS Genet.">
        <title>The dynamic genome and transcriptome of the human fungal pathogen Blastomyces and close relative Emmonsia.</title>
        <authorList>
            <person name="Munoz J.F."/>
            <person name="Gauthier G.M."/>
            <person name="Desjardins C.A."/>
            <person name="Gallo J.E."/>
            <person name="Holder J."/>
            <person name="Sullivan T.D."/>
            <person name="Marty A.J."/>
            <person name="Carmen J.C."/>
            <person name="Chen Z."/>
            <person name="Ding L."/>
            <person name="Gujja S."/>
            <person name="Magrini V."/>
            <person name="Misas E."/>
            <person name="Mitreva M."/>
            <person name="Priest M."/>
            <person name="Saif S."/>
            <person name="Whiston E.A."/>
            <person name="Young S."/>
            <person name="Zeng Q."/>
            <person name="Goldman W.E."/>
            <person name="Mardis E.R."/>
            <person name="Taylor J.W."/>
            <person name="McEwen J.G."/>
            <person name="Clay O.K."/>
            <person name="Klein B.S."/>
            <person name="Cuomo C.A."/>
        </authorList>
    </citation>
    <scope>NUCLEOTIDE SEQUENCE [LARGE SCALE GENOMIC DNA]</scope>
    <source>
        <strain evidence="3">UAMH 3008</strain>
    </source>
</reference>
<feature type="region of interest" description="Disordered" evidence="1">
    <location>
        <begin position="17"/>
        <end position="54"/>
    </location>
</feature>
<sequence length="141" mass="15835">MHGMCVDGEYKTNFHLPGSSPVRKLETEQSLQNIPSVESPSESKGREDGLGTLEAQHRSEAEVCGILQEAPNIIDWTLNQVLESLTMWLCPWEVSHGAYPSDRQQIEHIKILKSSESLRLNEIFIEGGGRHQGESVCKHNR</sequence>
<feature type="compositionally biased region" description="Polar residues" evidence="1">
    <location>
        <begin position="28"/>
        <end position="40"/>
    </location>
</feature>
<evidence type="ECO:0000313" key="2">
    <source>
        <dbReference type="EMBL" id="KKZ61779.1"/>
    </source>
</evidence>
<accession>A0A0G2IZV6</accession>
<proteinExistence type="predicted"/>
<protein>
    <submittedName>
        <fullName evidence="2">Uncharacterized protein</fullName>
    </submittedName>
</protein>
<feature type="compositionally biased region" description="Basic and acidic residues" evidence="1">
    <location>
        <begin position="41"/>
        <end position="54"/>
    </location>
</feature>
<organism evidence="2 3">
    <name type="scientific">[Emmonsia] crescens</name>
    <dbReference type="NCBI Taxonomy" id="73230"/>
    <lineage>
        <taxon>Eukaryota</taxon>
        <taxon>Fungi</taxon>
        <taxon>Dikarya</taxon>
        <taxon>Ascomycota</taxon>
        <taxon>Pezizomycotina</taxon>
        <taxon>Eurotiomycetes</taxon>
        <taxon>Eurotiomycetidae</taxon>
        <taxon>Onygenales</taxon>
        <taxon>Ajellomycetaceae</taxon>
        <taxon>Emergomyces</taxon>
    </lineage>
</organism>
<dbReference type="EMBL" id="LCZI01001236">
    <property type="protein sequence ID" value="KKZ61779.1"/>
    <property type="molecule type" value="Genomic_DNA"/>
</dbReference>
<dbReference type="VEuPathDB" id="FungiDB:EMCG_00506"/>
<gene>
    <name evidence="2" type="ORF">EMCG_00506</name>
</gene>
<dbReference type="AlphaFoldDB" id="A0A0G2IZV6"/>
<evidence type="ECO:0000313" key="3">
    <source>
        <dbReference type="Proteomes" id="UP000034164"/>
    </source>
</evidence>